<keyword evidence="6 8" id="KW-0067">ATP-binding</keyword>
<dbReference type="STRING" id="760142.Hipma_1073"/>
<dbReference type="NCBIfam" id="TIGR00018">
    <property type="entry name" value="panC"/>
    <property type="match status" value="1"/>
</dbReference>
<dbReference type="OrthoDB" id="9773087at2"/>
<feature type="binding site" evidence="8">
    <location>
        <begin position="30"/>
        <end position="37"/>
    </location>
    <ligand>
        <name>ATP</name>
        <dbReference type="ChEBI" id="CHEBI:30616"/>
    </ligand>
</feature>
<comment type="similarity">
    <text evidence="2 8">Belongs to the pantothenate synthetase family.</text>
</comment>
<feature type="binding site" evidence="8">
    <location>
        <position position="61"/>
    </location>
    <ligand>
        <name>beta-alanine</name>
        <dbReference type="ChEBI" id="CHEBI:57966"/>
    </ligand>
</feature>
<comment type="subunit">
    <text evidence="8">Homodimer.</text>
</comment>
<dbReference type="InterPro" id="IPR042176">
    <property type="entry name" value="Pantoate_ligase_C"/>
</dbReference>
<dbReference type="AlphaFoldDB" id="F2LWA5"/>
<dbReference type="EMBL" id="CP002606">
    <property type="protein sequence ID" value="AEA34039.1"/>
    <property type="molecule type" value="Genomic_DNA"/>
</dbReference>
<evidence type="ECO:0000256" key="2">
    <source>
        <dbReference type="ARBA" id="ARBA00009256"/>
    </source>
</evidence>
<dbReference type="GO" id="GO:0005829">
    <property type="term" value="C:cytosol"/>
    <property type="evidence" value="ECO:0007669"/>
    <property type="project" value="TreeGrafter"/>
</dbReference>
<dbReference type="KEGG" id="hmr:Hipma_1073"/>
<sequence>MRIVYSASEMQAIANKYREWGKRIGFVPTMGYLHEGHLSLVRQAKQDNDVVFVSIFVNPLQFAPNEDLDKYPRDIERDESLLNKEGVDFVFYPSVEDMYPDGFQTYVEVDKLTKVLEGKSRPTHFRGVTTVVAKLFNIAKPHRAYFGKKDAQQLIVIKRMVKDLNMDIEIIGMPIVRESDGLALSSRNKYLNQKEREQAVCLYKALMKAKELIETGQRDADVIKEEMKKVIEGYPLAKIDYIDINSLSTLEQLKQVKEGDTLVSLAVFLGSTRLIDNMWF</sequence>
<dbReference type="HOGENOM" id="CLU_047148_0_0_7"/>
<dbReference type="NCBIfam" id="TIGR00125">
    <property type="entry name" value="cyt_tran_rel"/>
    <property type="match status" value="1"/>
</dbReference>
<name>F2LWA5_HIPMA</name>
<dbReference type="PANTHER" id="PTHR21299">
    <property type="entry name" value="CYTIDYLATE KINASE/PANTOATE-BETA-ALANINE LIGASE"/>
    <property type="match status" value="1"/>
</dbReference>
<protein>
    <recommendedName>
        <fullName evidence="8">Pantothenate synthetase</fullName>
        <shortName evidence="8">PS</shortName>
        <ecNumber evidence="8">6.3.2.1</ecNumber>
    </recommendedName>
    <alternativeName>
        <fullName evidence="8">Pantoate--beta-alanine ligase</fullName>
    </alternativeName>
    <alternativeName>
        <fullName evidence="8">Pantoate-activating enzyme</fullName>
    </alternativeName>
</protein>
<dbReference type="eggNOG" id="COG0414">
    <property type="taxonomic scope" value="Bacteria"/>
</dbReference>
<dbReference type="InterPro" id="IPR014729">
    <property type="entry name" value="Rossmann-like_a/b/a_fold"/>
</dbReference>
<comment type="pathway">
    <text evidence="1 8">Cofactor biosynthesis; (R)-pantothenate biosynthesis; (R)-pantothenate from (R)-pantoate and beta-alanine: step 1/1.</text>
</comment>
<keyword evidence="3 8" id="KW-0436">Ligase</keyword>
<evidence type="ECO:0000313" key="10">
    <source>
        <dbReference type="Proteomes" id="UP000008139"/>
    </source>
</evidence>
<dbReference type="GO" id="GO:0004592">
    <property type="term" value="F:pantoate-beta-alanine ligase activity"/>
    <property type="evidence" value="ECO:0007669"/>
    <property type="project" value="UniProtKB-UniRule"/>
</dbReference>
<feature type="binding site" evidence="8">
    <location>
        <position position="176"/>
    </location>
    <ligand>
        <name>ATP</name>
        <dbReference type="ChEBI" id="CHEBI:30616"/>
    </ligand>
</feature>
<dbReference type="GO" id="GO:0005524">
    <property type="term" value="F:ATP binding"/>
    <property type="evidence" value="ECO:0007669"/>
    <property type="project" value="UniProtKB-KW"/>
</dbReference>
<keyword evidence="5 8" id="KW-0547">Nucleotide-binding</keyword>
<keyword evidence="8" id="KW-0963">Cytoplasm</keyword>
<dbReference type="Gene3D" id="3.30.1300.10">
    <property type="entry name" value="Pantoate-beta-alanine ligase, C-terminal domain"/>
    <property type="match status" value="1"/>
</dbReference>
<dbReference type="SUPFAM" id="SSF52374">
    <property type="entry name" value="Nucleotidylyl transferase"/>
    <property type="match status" value="1"/>
</dbReference>
<dbReference type="CDD" id="cd00560">
    <property type="entry name" value="PanC"/>
    <property type="match status" value="1"/>
</dbReference>
<reference evidence="10" key="2">
    <citation type="submission" date="2011-03" db="EMBL/GenBank/DDBJ databases">
        <title>The complete genome of Hippea maritima DSM 10411.</title>
        <authorList>
            <consortium name="US DOE Joint Genome Institute (JGI-PGF)"/>
            <person name="Lucas S."/>
            <person name="Copeland A."/>
            <person name="Lapidus A."/>
            <person name="Bruce D."/>
            <person name="Goodwin L."/>
            <person name="Pitluck S."/>
            <person name="Peters L."/>
            <person name="Kyrpides N."/>
            <person name="Mavromatis K."/>
            <person name="Pagani I."/>
            <person name="Ivanova N."/>
            <person name="Mikhailova N."/>
            <person name="Lu M."/>
            <person name="Detter J.C."/>
            <person name="Tapia R."/>
            <person name="Han C."/>
            <person name="Land M."/>
            <person name="Hauser L."/>
            <person name="Markowitz V."/>
            <person name="Cheng J.-F."/>
            <person name="Hugenholtz P."/>
            <person name="Woyke T."/>
            <person name="Wu D."/>
            <person name="Spring S."/>
            <person name="Schroeder M."/>
            <person name="Brambilla E."/>
            <person name="Klenk H.-P."/>
            <person name="Eisen J.A."/>
        </authorList>
    </citation>
    <scope>NUCLEOTIDE SEQUENCE [LARGE SCALE GENOMIC DNA]</scope>
    <source>
        <strain evidence="10">ATCC 700847 / DSM 10411 / MH2</strain>
    </source>
</reference>
<evidence type="ECO:0000256" key="5">
    <source>
        <dbReference type="ARBA" id="ARBA00022741"/>
    </source>
</evidence>
<comment type="catalytic activity">
    <reaction evidence="7 8">
        <text>(R)-pantoate + beta-alanine + ATP = (R)-pantothenate + AMP + diphosphate + H(+)</text>
        <dbReference type="Rhea" id="RHEA:10912"/>
        <dbReference type="ChEBI" id="CHEBI:15378"/>
        <dbReference type="ChEBI" id="CHEBI:15980"/>
        <dbReference type="ChEBI" id="CHEBI:29032"/>
        <dbReference type="ChEBI" id="CHEBI:30616"/>
        <dbReference type="ChEBI" id="CHEBI:33019"/>
        <dbReference type="ChEBI" id="CHEBI:57966"/>
        <dbReference type="ChEBI" id="CHEBI:456215"/>
        <dbReference type="EC" id="6.3.2.1"/>
    </reaction>
</comment>
<dbReference type="InParanoid" id="F2LWA5"/>
<dbReference type="HAMAP" id="MF_00158">
    <property type="entry name" value="PanC"/>
    <property type="match status" value="1"/>
</dbReference>
<evidence type="ECO:0000256" key="6">
    <source>
        <dbReference type="ARBA" id="ARBA00022840"/>
    </source>
</evidence>
<feature type="binding site" evidence="8">
    <location>
        <position position="61"/>
    </location>
    <ligand>
        <name>(R)-pantoate</name>
        <dbReference type="ChEBI" id="CHEBI:15980"/>
    </ligand>
</feature>
<dbReference type="FunCoup" id="F2LWA5">
    <property type="interactions" value="426"/>
</dbReference>
<dbReference type="Pfam" id="PF02569">
    <property type="entry name" value="Pantoate_ligase"/>
    <property type="match status" value="1"/>
</dbReference>
<evidence type="ECO:0000256" key="1">
    <source>
        <dbReference type="ARBA" id="ARBA00004990"/>
    </source>
</evidence>
<evidence type="ECO:0000313" key="9">
    <source>
        <dbReference type="EMBL" id="AEA34039.1"/>
    </source>
</evidence>
<dbReference type="Gene3D" id="3.40.50.620">
    <property type="entry name" value="HUPs"/>
    <property type="match status" value="1"/>
</dbReference>
<organism evidence="9 10">
    <name type="scientific">Hippea maritima (strain ATCC 700847 / DSM 10411 / MH2)</name>
    <dbReference type="NCBI Taxonomy" id="760142"/>
    <lineage>
        <taxon>Bacteria</taxon>
        <taxon>Pseudomonadati</taxon>
        <taxon>Campylobacterota</taxon>
        <taxon>Desulfurellia</taxon>
        <taxon>Desulfurellales</taxon>
        <taxon>Hippeaceae</taxon>
        <taxon>Hippea</taxon>
    </lineage>
</organism>
<dbReference type="InterPro" id="IPR003721">
    <property type="entry name" value="Pantoate_ligase"/>
</dbReference>
<dbReference type="RefSeq" id="WP_013682078.1">
    <property type="nucleotide sequence ID" value="NC_015318.1"/>
</dbReference>
<dbReference type="EC" id="6.3.2.1" evidence="8"/>
<feature type="binding site" evidence="8">
    <location>
        <begin position="184"/>
        <end position="187"/>
    </location>
    <ligand>
        <name>ATP</name>
        <dbReference type="ChEBI" id="CHEBI:30616"/>
    </ligand>
</feature>
<comment type="subcellular location">
    <subcellularLocation>
        <location evidence="8">Cytoplasm</location>
    </subcellularLocation>
</comment>
<dbReference type="UniPathway" id="UPA00028">
    <property type="reaction ID" value="UER00005"/>
</dbReference>
<evidence type="ECO:0000256" key="4">
    <source>
        <dbReference type="ARBA" id="ARBA00022655"/>
    </source>
</evidence>
<dbReference type="PANTHER" id="PTHR21299:SF1">
    <property type="entry name" value="PANTOATE--BETA-ALANINE LIGASE"/>
    <property type="match status" value="1"/>
</dbReference>
<evidence type="ECO:0000256" key="7">
    <source>
        <dbReference type="ARBA" id="ARBA00048258"/>
    </source>
</evidence>
<keyword evidence="10" id="KW-1185">Reference proteome</keyword>
<dbReference type="Proteomes" id="UP000008139">
    <property type="component" value="Chromosome"/>
</dbReference>
<dbReference type="FunFam" id="3.40.50.620:FF:000013">
    <property type="entry name" value="Pantothenate synthetase"/>
    <property type="match status" value="1"/>
</dbReference>
<accession>F2LWA5</accession>
<dbReference type="InterPro" id="IPR004821">
    <property type="entry name" value="Cyt_trans-like"/>
</dbReference>
<feature type="active site" description="Proton donor" evidence="8">
    <location>
        <position position="37"/>
    </location>
</feature>
<feature type="binding site" evidence="8">
    <location>
        <begin position="147"/>
        <end position="150"/>
    </location>
    <ligand>
        <name>ATP</name>
        <dbReference type="ChEBI" id="CHEBI:30616"/>
    </ligand>
</feature>
<proteinExistence type="inferred from homology"/>
<reference evidence="9 10" key="1">
    <citation type="journal article" date="2011" name="Stand. Genomic Sci.">
        <title>Complete genome sequence of the thermophilic sulfur-reducer Hippea maritima type strain (MH(2)).</title>
        <authorList>
            <person name="Huntemann M."/>
            <person name="Lu M."/>
            <person name="Nolan M."/>
            <person name="Lapidus A."/>
            <person name="Lucas S."/>
            <person name="Hammon N."/>
            <person name="Deshpande S."/>
            <person name="Cheng J.F."/>
            <person name="Tapia R."/>
            <person name="Han C."/>
            <person name="Goodwin L."/>
            <person name="Pitluck S."/>
            <person name="Liolios K."/>
            <person name="Pagani I."/>
            <person name="Ivanova N."/>
            <person name="Ovchinikova G."/>
            <person name="Pati A."/>
            <person name="Chen A."/>
            <person name="Palaniappan K."/>
            <person name="Land M."/>
            <person name="Hauser L."/>
            <person name="Jeffries C.D."/>
            <person name="Detter J.C."/>
            <person name="Brambilla E.M."/>
            <person name="Rohde M."/>
            <person name="Spring S."/>
            <person name="Goker M."/>
            <person name="Woyke T."/>
            <person name="Bristow J."/>
            <person name="Eisen J.A."/>
            <person name="Markowitz V."/>
            <person name="Hugenholtz P."/>
            <person name="Kyrpides N.C."/>
            <person name="Klenk H.P."/>
            <person name="Mavromatis K."/>
        </authorList>
    </citation>
    <scope>NUCLEOTIDE SEQUENCE [LARGE SCALE GENOMIC DNA]</scope>
    <source>
        <strain evidence="10">ATCC 700847 / DSM 10411 / MH2</strain>
    </source>
</reference>
<gene>
    <name evidence="8" type="primary">panC</name>
    <name evidence="9" type="ordered locus">Hipma_1073</name>
</gene>
<comment type="function">
    <text evidence="8">Catalyzes the condensation of pantoate with beta-alanine in an ATP-dependent reaction via a pantoyl-adenylate intermediate.</text>
</comment>
<dbReference type="FunFam" id="3.30.1300.10:FF:000001">
    <property type="entry name" value="Pantothenate synthetase"/>
    <property type="match status" value="1"/>
</dbReference>
<evidence type="ECO:0000256" key="3">
    <source>
        <dbReference type="ARBA" id="ARBA00022598"/>
    </source>
</evidence>
<keyword evidence="4 8" id="KW-0566">Pantothenate biosynthesis</keyword>
<dbReference type="GO" id="GO:0015940">
    <property type="term" value="P:pantothenate biosynthetic process"/>
    <property type="evidence" value="ECO:0007669"/>
    <property type="project" value="UniProtKB-UniRule"/>
</dbReference>
<comment type="miscellaneous">
    <text evidence="8">The reaction proceeds by a bi uni uni bi ping pong mechanism.</text>
</comment>
<evidence type="ECO:0000256" key="8">
    <source>
        <dbReference type="HAMAP-Rule" id="MF_00158"/>
    </source>
</evidence>
<feature type="binding site" evidence="8">
    <location>
        <position position="153"/>
    </location>
    <ligand>
        <name>(R)-pantoate</name>
        <dbReference type="ChEBI" id="CHEBI:15980"/>
    </ligand>
</feature>